<dbReference type="Gene3D" id="3.30.70.1490">
    <property type="entry name" value="Cysteine protease Prp"/>
    <property type="match status" value="1"/>
</dbReference>
<evidence type="ECO:0000256" key="4">
    <source>
        <dbReference type="ARBA" id="ARBA00022807"/>
    </source>
</evidence>
<keyword evidence="2 8" id="KW-0645">Protease</keyword>
<keyword evidence="3" id="KW-0378">Hydrolase</keyword>
<dbReference type="EMBL" id="QRVM01000038">
    <property type="protein sequence ID" value="RGS45382.1"/>
    <property type="molecule type" value="Genomic_DNA"/>
</dbReference>
<evidence type="ECO:0000313" key="12">
    <source>
        <dbReference type="Proteomes" id="UP000285288"/>
    </source>
</evidence>
<dbReference type="Proteomes" id="UP000285274">
    <property type="component" value="Unassembled WGS sequence"/>
</dbReference>
<dbReference type="GeneID" id="66579894"/>
<dbReference type="InterPro" id="IPR036764">
    <property type="entry name" value="Peptidase_Prp_sf"/>
</dbReference>
<dbReference type="GO" id="GO:0006508">
    <property type="term" value="P:proteolysis"/>
    <property type="evidence" value="ECO:0007669"/>
    <property type="project" value="UniProtKB-KW"/>
</dbReference>
<comment type="similarity">
    <text evidence="5">Belongs to the Prp family.</text>
</comment>
<gene>
    <name evidence="9" type="ORF">DW907_07360</name>
    <name evidence="8" type="ORF">DWW32_00030</name>
    <name evidence="7" type="ORF">DWX92_08305</name>
</gene>
<evidence type="ECO:0000256" key="1">
    <source>
        <dbReference type="ARBA" id="ARBA00022517"/>
    </source>
</evidence>
<evidence type="ECO:0000313" key="8">
    <source>
        <dbReference type="EMBL" id="RGU93942.1"/>
    </source>
</evidence>
<dbReference type="Pfam" id="PF04327">
    <property type="entry name" value="Peptidase_Prp"/>
    <property type="match status" value="1"/>
</dbReference>
<dbReference type="EMBL" id="QSGD01000026">
    <property type="protein sequence ID" value="RHB04749.1"/>
    <property type="molecule type" value="Genomic_DNA"/>
</dbReference>
<keyword evidence="1" id="KW-0690">Ribosome biogenesis</keyword>
<dbReference type="GO" id="GO:0008234">
    <property type="term" value="F:cysteine-type peptidase activity"/>
    <property type="evidence" value="ECO:0007669"/>
    <property type="project" value="UniProtKB-KW"/>
</dbReference>
<sequence length="104" mass="11448">MIKIKIARDDNGISLISMHGHAEYDQYGKDIVCSAASTIIIGGINAIAQLGYLSFISYDVDAGDVELKINNTECAELQIILNTLLVQFQSIEESYPKNIQVQEV</sequence>
<dbReference type="Proteomes" id="UP000285288">
    <property type="component" value="Unassembled WGS sequence"/>
</dbReference>
<protein>
    <recommendedName>
        <fullName evidence="6">Ribosomal processing cysteine protease Prp</fullName>
    </recommendedName>
</protein>
<dbReference type="SUPFAM" id="SSF118010">
    <property type="entry name" value="TM1457-like"/>
    <property type="match status" value="1"/>
</dbReference>
<name>A0A395WC43_9FIRM</name>
<dbReference type="GO" id="GO:0042254">
    <property type="term" value="P:ribosome biogenesis"/>
    <property type="evidence" value="ECO:0007669"/>
    <property type="project" value="UniProtKB-KW"/>
</dbReference>
<evidence type="ECO:0000313" key="9">
    <source>
        <dbReference type="EMBL" id="RHB04749.1"/>
    </source>
</evidence>
<dbReference type="CDD" id="cd16332">
    <property type="entry name" value="Prp-like"/>
    <property type="match status" value="1"/>
</dbReference>
<dbReference type="RefSeq" id="WP_003864192.1">
    <property type="nucleotide sequence ID" value="NZ_CABLCL010000027.1"/>
</dbReference>
<evidence type="ECO:0000313" key="7">
    <source>
        <dbReference type="EMBL" id="RGS45382.1"/>
    </source>
</evidence>
<evidence type="ECO:0000256" key="6">
    <source>
        <dbReference type="ARBA" id="ARBA00044538"/>
    </source>
</evidence>
<dbReference type="EMBL" id="QRYQ01000001">
    <property type="protein sequence ID" value="RGU93942.1"/>
    <property type="molecule type" value="Genomic_DNA"/>
</dbReference>
<evidence type="ECO:0000256" key="3">
    <source>
        <dbReference type="ARBA" id="ARBA00022801"/>
    </source>
</evidence>
<evidence type="ECO:0000313" key="11">
    <source>
        <dbReference type="Proteomes" id="UP000285274"/>
    </source>
</evidence>
<evidence type="ECO:0000313" key="10">
    <source>
        <dbReference type="Proteomes" id="UP000265489"/>
    </source>
</evidence>
<dbReference type="InterPro" id="IPR007422">
    <property type="entry name" value="Peptidase_Prp"/>
</dbReference>
<dbReference type="Proteomes" id="UP000265489">
    <property type="component" value="Unassembled WGS sequence"/>
</dbReference>
<proteinExistence type="inferred from homology"/>
<keyword evidence="4" id="KW-0788">Thiol protease</keyword>
<dbReference type="PANTHER" id="PTHR39178">
    <property type="entry name" value="HYPOTHETICAL RIBOSOME-ASSOCIATED PROTEIN"/>
    <property type="match status" value="1"/>
</dbReference>
<organism evidence="8 10">
    <name type="scientific">Holdemanella biformis</name>
    <dbReference type="NCBI Taxonomy" id="1735"/>
    <lineage>
        <taxon>Bacteria</taxon>
        <taxon>Bacillati</taxon>
        <taxon>Bacillota</taxon>
        <taxon>Erysipelotrichia</taxon>
        <taxon>Erysipelotrichales</taxon>
        <taxon>Erysipelotrichaceae</taxon>
        <taxon>Holdemanella</taxon>
    </lineage>
</organism>
<reference evidence="10 11" key="1">
    <citation type="submission" date="2018-08" db="EMBL/GenBank/DDBJ databases">
        <title>A genome reference for cultivated species of the human gut microbiota.</title>
        <authorList>
            <person name="Zou Y."/>
            <person name="Xue W."/>
            <person name="Luo G."/>
        </authorList>
    </citation>
    <scope>NUCLEOTIDE SEQUENCE [LARGE SCALE GENOMIC DNA]</scope>
    <source>
        <strain evidence="8 10">AF15-20</strain>
        <strain evidence="7 11">AF22-10AC</strain>
        <strain evidence="9 12">AM42-13AC</strain>
    </source>
</reference>
<evidence type="ECO:0000256" key="5">
    <source>
        <dbReference type="ARBA" id="ARBA00044503"/>
    </source>
</evidence>
<accession>A0A395WC43</accession>
<evidence type="ECO:0000256" key="2">
    <source>
        <dbReference type="ARBA" id="ARBA00022670"/>
    </source>
</evidence>
<comment type="caution">
    <text evidence="8">The sequence shown here is derived from an EMBL/GenBank/DDBJ whole genome shotgun (WGS) entry which is preliminary data.</text>
</comment>
<dbReference type="PANTHER" id="PTHR39178:SF1">
    <property type="entry name" value="RIBOSOMAL-PROCESSING CYSTEINE PROTEASE PRP"/>
    <property type="match status" value="1"/>
</dbReference>
<dbReference type="AlphaFoldDB" id="A0A395WC43"/>